<sequence>MILIKKNRSEFKIESFEQYMQAPCGRQVVKVSLSKLGYLEKYNLLKNKFPLNFFIKRNSKIRTVYYKNEQEINLP</sequence>
<dbReference type="Proteomes" id="UP000001340">
    <property type="component" value="Unassembled WGS sequence"/>
</dbReference>
<evidence type="ECO:0000313" key="2">
    <source>
        <dbReference type="Proteomes" id="UP000001340"/>
    </source>
</evidence>
<reference evidence="1 2" key="1">
    <citation type="submission" date="2012-10" db="EMBL/GenBank/DDBJ databases">
        <authorList>
            <person name="Harkins D.M."/>
            <person name="Durkin A.S."/>
            <person name="Brinkac L.M."/>
            <person name="Haft D.H."/>
            <person name="Selengut J.D."/>
            <person name="Sanka R."/>
            <person name="DePew J."/>
            <person name="Purushe J."/>
            <person name="Chanthongthip A."/>
            <person name="Lattana O."/>
            <person name="Phetsouvanh R."/>
            <person name="Newton P.N."/>
            <person name="Vinetz J.M."/>
            <person name="Sutton G.G."/>
            <person name="Nierman W.C."/>
            <person name="Fouts D.E."/>
        </authorList>
    </citation>
    <scope>NUCLEOTIDE SEQUENCE [LARGE SCALE GENOMIC DNA]</scope>
    <source>
        <strain evidence="1 2">UI 12758</strain>
    </source>
</reference>
<comment type="caution">
    <text evidence="1">The sequence shown here is derived from an EMBL/GenBank/DDBJ whole genome shotgun (WGS) entry which is preliminary data.</text>
</comment>
<protein>
    <submittedName>
        <fullName evidence="1">Uncharacterized protein</fullName>
    </submittedName>
</protein>
<proteinExistence type="predicted"/>
<evidence type="ECO:0000313" key="1">
    <source>
        <dbReference type="EMBL" id="EKR55153.1"/>
    </source>
</evidence>
<dbReference type="EMBL" id="AHNR02000036">
    <property type="protein sequence ID" value="EKR55153.1"/>
    <property type="molecule type" value="Genomic_DNA"/>
</dbReference>
<accession>A0A0E2D5I0</accession>
<gene>
    <name evidence="1" type="ORF">LEP1GSC105_2546</name>
</gene>
<name>A0A0E2D5I0_LEPIR</name>
<organism evidence="1 2">
    <name type="scientific">Leptospira interrogans str. UI 12758</name>
    <dbReference type="NCBI Taxonomy" id="1049938"/>
    <lineage>
        <taxon>Bacteria</taxon>
        <taxon>Pseudomonadati</taxon>
        <taxon>Spirochaetota</taxon>
        <taxon>Spirochaetia</taxon>
        <taxon>Leptospirales</taxon>
        <taxon>Leptospiraceae</taxon>
        <taxon>Leptospira</taxon>
    </lineage>
</organism>
<dbReference type="AlphaFoldDB" id="A0A0E2D5I0"/>